<dbReference type="GeneID" id="29291970"/>
<reference evidence="3" key="1">
    <citation type="submission" date="2016-02" db="EMBL/GenBank/DDBJ databases">
        <authorList>
            <person name="Wen L."/>
            <person name="He K."/>
            <person name="Yang H."/>
        </authorList>
    </citation>
    <scope>NUCLEOTIDE SEQUENCE</scope>
</reference>
<evidence type="ECO:0000256" key="1">
    <source>
        <dbReference type="SAM" id="Phobius"/>
    </source>
</evidence>
<accession>A0A1D8BES9</accession>
<dbReference type="EMBL" id="KU820989">
    <property type="protein sequence ID" value="AOS53040.1"/>
    <property type="molecule type" value="Genomic_DNA"/>
</dbReference>
<organism evidence="3">
    <name type="scientific">Phascolosoma pacificum</name>
    <dbReference type="NCBI Taxonomy" id="1634976"/>
    <lineage>
        <taxon>Eukaryota</taxon>
        <taxon>Metazoa</taxon>
        <taxon>Spiralia</taxon>
        <taxon>Lophotrochozoa</taxon>
        <taxon>Annelida</taxon>
        <taxon>Sipuncula</taxon>
        <taxon>Phascolosomatidea</taxon>
        <taxon>Phascolosomatiformes</taxon>
        <taxon>Phascolosomatidae</taxon>
        <taxon>Phascolosoma</taxon>
    </lineage>
</organism>
<keyword evidence="1" id="KW-1133">Transmembrane helix</keyword>
<dbReference type="AlphaFoldDB" id="A0A1D8BES9"/>
<feature type="transmembrane region" description="Helical" evidence="1">
    <location>
        <begin position="52"/>
        <end position="70"/>
    </location>
</feature>
<evidence type="ECO:0000256" key="2">
    <source>
        <dbReference type="SAM" id="SignalP"/>
    </source>
</evidence>
<sequence>MFLLFLFSLLLSLTTTIPLAMSPLILGIWILLISSLFASLICMSISSWMSMIIILIYIGGLNVLFAYFIATMPNQYLFSKPLLVSNTIIFTSAYLNLKLSPLTPAFLSQSNLLITKLLMNFDSIIFLLLALVLFLALVAVVKIASRHNGPLRPFTLN</sequence>
<name>A0A1D8BES9_9ANNE</name>
<feature type="transmembrane region" description="Helical" evidence="1">
    <location>
        <begin position="117"/>
        <end position="144"/>
    </location>
</feature>
<keyword evidence="2" id="KW-0732">Signal</keyword>
<evidence type="ECO:0000313" key="3">
    <source>
        <dbReference type="EMBL" id="AOS53040.1"/>
    </source>
</evidence>
<keyword evidence="3" id="KW-0496">Mitochondrion</keyword>
<proteinExistence type="predicted"/>
<feature type="transmembrane region" description="Helical" evidence="1">
    <location>
        <begin position="76"/>
        <end position="97"/>
    </location>
</feature>
<feature type="chain" id="PRO_5009105634" evidence="2">
    <location>
        <begin position="17"/>
        <end position="157"/>
    </location>
</feature>
<geneLocation type="mitochondrion" evidence="3"/>
<keyword evidence="1" id="KW-0812">Transmembrane</keyword>
<dbReference type="CTD" id="4541"/>
<dbReference type="RefSeq" id="YP_009308160.1">
    <property type="nucleotide sequence ID" value="NC_031412.1"/>
</dbReference>
<keyword evidence="1" id="KW-0472">Membrane</keyword>
<protein>
    <submittedName>
        <fullName evidence="3">NADH dehydrogenase subunit 6</fullName>
    </submittedName>
</protein>
<gene>
    <name evidence="3" type="primary">ND6</name>
</gene>
<feature type="signal peptide" evidence="2">
    <location>
        <begin position="1"/>
        <end position="16"/>
    </location>
</feature>